<dbReference type="EMBL" id="MU266615">
    <property type="protein sequence ID" value="KAH7919978.1"/>
    <property type="molecule type" value="Genomic_DNA"/>
</dbReference>
<protein>
    <submittedName>
        <fullName evidence="1">Uncharacterized protein</fullName>
    </submittedName>
</protein>
<gene>
    <name evidence="1" type="ORF">BV22DRAFT_1098868</name>
</gene>
<evidence type="ECO:0000313" key="2">
    <source>
        <dbReference type="Proteomes" id="UP000790709"/>
    </source>
</evidence>
<accession>A0ACB8B535</accession>
<proteinExistence type="predicted"/>
<reference evidence="1" key="1">
    <citation type="journal article" date="2021" name="New Phytol.">
        <title>Evolutionary innovations through gain and loss of genes in the ectomycorrhizal Boletales.</title>
        <authorList>
            <person name="Wu G."/>
            <person name="Miyauchi S."/>
            <person name="Morin E."/>
            <person name="Kuo A."/>
            <person name="Drula E."/>
            <person name="Varga T."/>
            <person name="Kohler A."/>
            <person name="Feng B."/>
            <person name="Cao Y."/>
            <person name="Lipzen A."/>
            <person name="Daum C."/>
            <person name="Hundley H."/>
            <person name="Pangilinan J."/>
            <person name="Johnson J."/>
            <person name="Barry K."/>
            <person name="LaButti K."/>
            <person name="Ng V."/>
            <person name="Ahrendt S."/>
            <person name="Min B."/>
            <person name="Choi I.G."/>
            <person name="Park H."/>
            <person name="Plett J.M."/>
            <person name="Magnuson J."/>
            <person name="Spatafora J.W."/>
            <person name="Nagy L.G."/>
            <person name="Henrissat B."/>
            <person name="Grigoriev I.V."/>
            <person name="Yang Z.L."/>
            <person name="Xu J."/>
            <person name="Martin F.M."/>
        </authorList>
    </citation>
    <scope>NUCLEOTIDE SEQUENCE</scope>
    <source>
        <strain evidence="1">KUC20120723A-06</strain>
    </source>
</reference>
<evidence type="ECO:0000313" key="1">
    <source>
        <dbReference type="EMBL" id="KAH7919978.1"/>
    </source>
</evidence>
<comment type="caution">
    <text evidence="1">The sequence shown here is derived from an EMBL/GenBank/DDBJ whole genome shotgun (WGS) entry which is preliminary data.</text>
</comment>
<keyword evidence="2" id="KW-1185">Reference proteome</keyword>
<organism evidence="1 2">
    <name type="scientific">Leucogyrophana mollusca</name>
    <dbReference type="NCBI Taxonomy" id="85980"/>
    <lineage>
        <taxon>Eukaryota</taxon>
        <taxon>Fungi</taxon>
        <taxon>Dikarya</taxon>
        <taxon>Basidiomycota</taxon>
        <taxon>Agaricomycotina</taxon>
        <taxon>Agaricomycetes</taxon>
        <taxon>Agaricomycetidae</taxon>
        <taxon>Boletales</taxon>
        <taxon>Boletales incertae sedis</taxon>
        <taxon>Leucogyrophana</taxon>
    </lineage>
</organism>
<sequence>MQVNQEYYLPLLSKAVGDGEEPESPESLLYEKLPDKQIPSTTSWLTIAVSLISILVAVSLHFSSISVSIEDASHPRFVASLRKVSPYPNVGDDIIDDAMGLKSAPKMWFPWYIVRTNAVEPDRKYTTSSSVTLSPSDSMFYRFTMKNPANSTCYVIAAVPNASKQLAGNKNYVSEGDVSAIEIWNVSYTDLPTELSWNTRPPRQSLLGTVNFAPPPDVYDPDDERDGMELRPPTPLFECGGDSRIAIEVACSDCRLSFEQVFSDPPLAFDVWVLG</sequence>
<dbReference type="Proteomes" id="UP000790709">
    <property type="component" value="Unassembled WGS sequence"/>
</dbReference>
<name>A0ACB8B535_9AGAM</name>